<gene>
    <name evidence="3" type="ORF">F511_33907</name>
</gene>
<dbReference type="Gene3D" id="3.30.420.10">
    <property type="entry name" value="Ribonuclease H-like superfamily/Ribonuclease H"/>
    <property type="match status" value="1"/>
</dbReference>
<dbReference type="Proteomes" id="UP000250235">
    <property type="component" value="Unassembled WGS sequence"/>
</dbReference>
<keyword evidence="2" id="KW-0378">Hydrolase</keyword>
<dbReference type="GO" id="GO:0005737">
    <property type="term" value="C:cytoplasm"/>
    <property type="evidence" value="ECO:0007669"/>
    <property type="project" value="TreeGrafter"/>
</dbReference>
<dbReference type="SUPFAM" id="SSF53098">
    <property type="entry name" value="Ribonuclease H-like"/>
    <property type="match status" value="1"/>
</dbReference>
<evidence type="ECO:0000256" key="1">
    <source>
        <dbReference type="ARBA" id="ARBA00022722"/>
    </source>
</evidence>
<reference evidence="3 4" key="1">
    <citation type="journal article" date="2015" name="Proc. Natl. Acad. Sci. U.S.A.">
        <title>The resurrection genome of Boea hygrometrica: A blueprint for survival of dehydration.</title>
        <authorList>
            <person name="Xiao L."/>
            <person name="Yang G."/>
            <person name="Zhang L."/>
            <person name="Yang X."/>
            <person name="Zhao S."/>
            <person name="Ji Z."/>
            <person name="Zhou Q."/>
            <person name="Hu M."/>
            <person name="Wang Y."/>
            <person name="Chen M."/>
            <person name="Xu Y."/>
            <person name="Jin H."/>
            <person name="Xiao X."/>
            <person name="Hu G."/>
            <person name="Bao F."/>
            <person name="Hu Y."/>
            <person name="Wan P."/>
            <person name="Li L."/>
            <person name="Deng X."/>
            <person name="Kuang T."/>
            <person name="Xiang C."/>
            <person name="Zhu J.K."/>
            <person name="Oliver M.J."/>
            <person name="He Y."/>
        </authorList>
    </citation>
    <scope>NUCLEOTIDE SEQUENCE [LARGE SCALE GENOMIC DNA]</scope>
    <source>
        <strain evidence="4">cv. XS01</strain>
    </source>
</reference>
<proteinExistence type="predicted"/>
<evidence type="ECO:0000313" key="3">
    <source>
        <dbReference type="EMBL" id="KZV14929.1"/>
    </source>
</evidence>
<keyword evidence="4" id="KW-1185">Reference proteome</keyword>
<dbReference type="GO" id="GO:0003676">
    <property type="term" value="F:nucleic acid binding"/>
    <property type="evidence" value="ECO:0007669"/>
    <property type="project" value="InterPro"/>
</dbReference>
<dbReference type="PANTHER" id="PTHR13620">
    <property type="entry name" value="3-5 EXONUCLEASE"/>
    <property type="match status" value="1"/>
</dbReference>
<dbReference type="AlphaFoldDB" id="A0A2Z7A0I1"/>
<dbReference type="GO" id="GO:0005634">
    <property type="term" value="C:nucleus"/>
    <property type="evidence" value="ECO:0007669"/>
    <property type="project" value="TreeGrafter"/>
</dbReference>
<dbReference type="GO" id="GO:0008408">
    <property type="term" value="F:3'-5' exonuclease activity"/>
    <property type="evidence" value="ECO:0007669"/>
    <property type="project" value="TreeGrafter"/>
</dbReference>
<dbReference type="InterPro" id="IPR012337">
    <property type="entry name" value="RNaseH-like_sf"/>
</dbReference>
<protein>
    <submittedName>
        <fullName evidence="3">Werner Syndrome-like exonuclease</fullName>
    </submittedName>
</protein>
<evidence type="ECO:0000256" key="2">
    <source>
        <dbReference type="ARBA" id="ARBA00022801"/>
    </source>
</evidence>
<organism evidence="3 4">
    <name type="scientific">Dorcoceras hygrometricum</name>
    <dbReference type="NCBI Taxonomy" id="472368"/>
    <lineage>
        <taxon>Eukaryota</taxon>
        <taxon>Viridiplantae</taxon>
        <taxon>Streptophyta</taxon>
        <taxon>Embryophyta</taxon>
        <taxon>Tracheophyta</taxon>
        <taxon>Spermatophyta</taxon>
        <taxon>Magnoliopsida</taxon>
        <taxon>eudicotyledons</taxon>
        <taxon>Gunneridae</taxon>
        <taxon>Pentapetalae</taxon>
        <taxon>asterids</taxon>
        <taxon>lamiids</taxon>
        <taxon>Lamiales</taxon>
        <taxon>Gesneriaceae</taxon>
        <taxon>Didymocarpoideae</taxon>
        <taxon>Trichosporeae</taxon>
        <taxon>Loxocarpinae</taxon>
        <taxon>Dorcoceras</taxon>
    </lineage>
</organism>
<evidence type="ECO:0000313" key="4">
    <source>
        <dbReference type="Proteomes" id="UP000250235"/>
    </source>
</evidence>
<keyword evidence="1" id="KW-0540">Nuclease</keyword>
<name>A0A2Z7A0I1_9LAMI</name>
<keyword evidence="3" id="KW-0269">Exonuclease</keyword>
<dbReference type="PANTHER" id="PTHR13620:SF105">
    <property type="entry name" value="OS01G0737700 PROTEIN"/>
    <property type="match status" value="1"/>
</dbReference>
<dbReference type="InterPro" id="IPR036397">
    <property type="entry name" value="RNaseH_sf"/>
</dbReference>
<dbReference type="EMBL" id="KV020155">
    <property type="protein sequence ID" value="KZV14929.1"/>
    <property type="molecule type" value="Genomic_DNA"/>
</dbReference>
<dbReference type="InterPro" id="IPR051132">
    <property type="entry name" value="3-5_Exonuclease_domain"/>
</dbReference>
<sequence>MAMGIVDSQLRSNTHKTYDVHFFGDSIHTTVTHDPEVVSRWISDLDSDKRIVGLDVEWRPCFNRNTSNPAATLQLCVGRRCLIFQLLHSRIVPPSLIGFLSNPSYTFSGWA</sequence>
<dbReference type="OrthoDB" id="1920326at2759"/>
<accession>A0A2Z7A0I1</accession>